<organism evidence="2 3">
    <name type="scientific">Tepidimonas charontis</name>
    <dbReference type="NCBI Taxonomy" id="2267262"/>
    <lineage>
        <taxon>Bacteria</taxon>
        <taxon>Pseudomonadati</taxon>
        <taxon>Pseudomonadota</taxon>
        <taxon>Betaproteobacteria</taxon>
        <taxon>Burkholderiales</taxon>
        <taxon>Tepidimonas</taxon>
    </lineage>
</organism>
<keyword evidence="2" id="KW-0255">Endonuclease</keyword>
<keyword evidence="3" id="KW-1185">Reference proteome</keyword>
<reference evidence="2 3" key="1">
    <citation type="submission" date="2019-07" db="EMBL/GenBank/DDBJ databases">
        <title>Tepidimonas charontis SPSP-6 draft genome.</title>
        <authorList>
            <person name="Da Costa M.S."/>
            <person name="Froufe H.J.C."/>
            <person name="Egas C."/>
            <person name="Albuquerque L."/>
        </authorList>
    </citation>
    <scope>NUCLEOTIDE SEQUENCE [LARGE SCALE GENOMIC DNA]</scope>
    <source>
        <strain evidence="2 3">SPSP-6</strain>
    </source>
</reference>
<dbReference type="GO" id="GO:0016787">
    <property type="term" value="F:hydrolase activity"/>
    <property type="evidence" value="ECO:0007669"/>
    <property type="project" value="UniProtKB-KW"/>
</dbReference>
<name>A0A554X3L2_9BURK</name>
<evidence type="ECO:0000313" key="3">
    <source>
        <dbReference type="Proteomes" id="UP000318294"/>
    </source>
</evidence>
<dbReference type="EMBL" id="VJON01000055">
    <property type="protein sequence ID" value="TSE30398.1"/>
    <property type="molecule type" value="Genomic_DNA"/>
</dbReference>
<gene>
    <name evidence="2" type="primary">vapC</name>
    <name evidence="2" type="ORF">Tchar_02451</name>
</gene>
<proteinExistence type="predicted"/>
<dbReference type="EC" id="3.1.-.-" evidence="2"/>
<sequence length="141" mass="16121">MKVNRVYLDACIVIYYVQQHPRYVDGITRAMLPAKSPKPQLVVSDLTRLECRVFPMRRHDDRLLAEYDAFFTLPAVRHMLMDTAVFDLATRLRAQHNLKTPDALHLAAAIHAGCQEFWTNDDRLAQAAAGHITLVSFDETQ</sequence>
<evidence type="ECO:0000259" key="1">
    <source>
        <dbReference type="Pfam" id="PF01850"/>
    </source>
</evidence>
<dbReference type="InterPro" id="IPR029060">
    <property type="entry name" value="PIN-like_dom_sf"/>
</dbReference>
<evidence type="ECO:0000313" key="2">
    <source>
        <dbReference type="EMBL" id="TSE30398.1"/>
    </source>
</evidence>
<accession>A0A554X3L2</accession>
<keyword evidence="2" id="KW-0378">Hydrolase</keyword>
<feature type="domain" description="PIN" evidence="1">
    <location>
        <begin position="6"/>
        <end position="128"/>
    </location>
</feature>
<protein>
    <submittedName>
        <fullName evidence="2">tRNA(fMet)-specific endonuclease VapC</fullName>
        <ecNumber evidence="2">3.1.-.-</ecNumber>
    </submittedName>
</protein>
<dbReference type="InterPro" id="IPR002716">
    <property type="entry name" value="PIN_dom"/>
</dbReference>
<keyword evidence="2" id="KW-0540">Nuclease</keyword>
<dbReference type="Proteomes" id="UP000318294">
    <property type="component" value="Unassembled WGS sequence"/>
</dbReference>
<dbReference type="Pfam" id="PF01850">
    <property type="entry name" value="PIN"/>
    <property type="match status" value="1"/>
</dbReference>
<comment type="caution">
    <text evidence="2">The sequence shown here is derived from an EMBL/GenBank/DDBJ whole genome shotgun (WGS) entry which is preliminary data.</text>
</comment>
<dbReference type="Gene3D" id="3.40.50.1010">
    <property type="entry name" value="5'-nuclease"/>
    <property type="match status" value="1"/>
</dbReference>
<dbReference type="SUPFAM" id="SSF88723">
    <property type="entry name" value="PIN domain-like"/>
    <property type="match status" value="1"/>
</dbReference>
<dbReference type="GO" id="GO:0004519">
    <property type="term" value="F:endonuclease activity"/>
    <property type="evidence" value="ECO:0007669"/>
    <property type="project" value="UniProtKB-KW"/>
</dbReference>
<dbReference type="AlphaFoldDB" id="A0A554X3L2"/>